<proteinExistence type="predicted"/>
<organism evidence="5 6">
    <name type="scientific">Apiospora saccharicola</name>
    <dbReference type="NCBI Taxonomy" id="335842"/>
    <lineage>
        <taxon>Eukaryota</taxon>
        <taxon>Fungi</taxon>
        <taxon>Dikarya</taxon>
        <taxon>Ascomycota</taxon>
        <taxon>Pezizomycotina</taxon>
        <taxon>Sordariomycetes</taxon>
        <taxon>Xylariomycetidae</taxon>
        <taxon>Amphisphaeriales</taxon>
        <taxon>Apiosporaceae</taxon>
        <taxon>Apiospora</taxon>
    </lineage>
</organism>
<comment type="caution">
    <text evidence="5">The sequence shown here is derived from an EMBL/GenBank/DDBJ whole genome shotgun (WGS) entry which is preliminary data.</text>
</comment>
<dbReference type="PANTHER" id="PTHR46411:SF4">
    <property type="entry name" value="AAA+ ATPASE DOMAIN-CONTAINING PROTEIN"/>
    <property type="match status" value="1"/>
</dbReference>
<dbReference type="InterPro" id="IPR027417">
    <property type="entry name" value="P-loop_NTPase"/>
</dbReference>
<feature type="compositionally biased region" description="Basic and acidic residues" evidence="1">
    <location>
        <begin position="32"/>
        <end position="43"/>
    </location>
</feature>
<evidence type="ECO:0000259" key="3">
    <source>
        <dbReference type="Pfam" id="PF22942"/>
    </source>
</evidence>
<dbReference type="InterPro" id="IPR056599">
    <property type="entry name" value="AAA_lid_fung"/>
</dbReference>
<evidence type="ECO:0000256" key="1">
    <source>
        <dbReference type="SAM" id="MobiDB-lite"/>
    </source>
</evidence>
<feature type="domain" description="AAA+ ATPase lid" evidence="4">
    <location>
        <begin position="775"/>
        <end position="902"/>
    </location>
</feature>
<dbReference type="Pfam" id="PF23232">
    <property type="entry name" value="AAA_lid_13"/>
    <property type="match status" value="1"/>
</dbReference>
<feature type="region of interest" description="Disordered" evidence="1">
    <location>
        <begin position="207"/>
        <end position="230"/>
    </location>
</feature>
<evidence type="ECO:0000313" key="6">
    <source>
        <dbReference type="Proteomes" id="UP001446871"/>
    </source>
</evidence>
<feature type="domain" description="ATPase AAA-type core" evidence="2">
    <location>
        <begin position="666"/>
        <end position="770"/>
    </location>
</feature>
<keyword evidence="6" id="KW-1185">Reference proteome</keyword>
<dbReference type="Pfam" id="PF00004">
    <property type="entry name" value="AAA"/>
    <property type="match status" value="1"/>
</dbReference>
<feature type="compositionally biased region" description="Low complexity" evidence="1">
    <location>
        <begin position="118"/>
        <end position="132"/>
    </location>
</feature>
<feature type="domain" description="DUF7025" evidence="3">
    <location>
        <begin position="344"/>
        <end position="443"/>
    </location>
</feature>
<dbReference type="Proteomes" id="UP001446871">
    <property type="component" value="Unassembled WGS sequence"/>
</dbReference>
<gene>
    <name evidence="5" type="ORF">PG996_006697</name>
</gene>
<dbReference type="PANTHER" id="PTHR46411">
    <property type="entry name" value="FAMILY ATPASE, PUTATIVE-RELATED"/>
    <property type="match status" value="1"/>
</dbReference>
<dbReference type="InterPro" id="IPR054289">
    <property type="entry name" value="DUF7025"/>
</dbReference>
<dbReference type="EMBL" id="JAQQWM010000004">
    <property type="protein sequence ID" value="KAK8067585.1"/>
    <property type="molecule type" value="Genomic_DNA"/>
</dbReference>
<feature type="region of interest" description="Disordered" evidence="1">
    <location>
        <begin position="104"/>
        <end position="147"/>
    </location>
</feature>
<dbReference type="Pfam" id="PF22942">
    <property type="entry name" value="DUF7025"/>
    <property type="match status" value="1"/>
</dbReference>
<sequence>MPQQTVSRTADEGVDENIPIPATAKTPAGVHETGDNQREEVETKSANAISIDDGAPGASTGSKGQTDPGLEPNPTISWRCPITHKRHSHLKGFNMKACPACGQELPSSRKRGSDAAPESGYSSSNETGSYSSDGLAVERPFDGVDDTTRLGDTLVRNTVSFLNMRGHTLKSIPWPETFNLQEERTNLRSVDLAFEIITTLQTSIPMGEPLPRRSYRGPSGRRKAPPPVDVGREMLNDPLLDISVRRISVLVHSKALVQIIKSVVSYYPGVNLDSKPVRLIEPFPIIVHHLSQLEDILRSPDALDTVPSSHPWTKETKQLVHQQLEAFLQFFKRPNYTSLIEEEAERHSRGYCTFRMLWYLLRPGSTVYVSRDGRLGAHIIAKVKVDRKIMRPEVTSAKPYEISLWYLDFDGRHIGRCAVSVSIPAFEGERAIASLKVFPVEYRDNMDEGKTRKELESMGKRWFQYLLGSQAHYKGEFMGPIGRQFDGRVFIDNVAYIEKHSVDTDTTNDTFYHRPPPPPPPRYAYGDEDYDTDVSYREDTPKSPSYKDIPVLGEIADLGEGLSACSCDDCRGKRVHPPPGFQWTDYDLINPTTTTSLELPGGSHGKDHRQPGAINSLVMPEDRKTIIKAIVEQYNTASSKEHSSQRKQWSADYIESKGEGQMFLLHECIAEFTGRPLLSLTVGDIGTTEEKVEDKLYYWFNLAEKWGAVMLIDEADVYLERRTTSDLERNGIVSIFLRSMEYYRGILFLTTNRVGQFDDAFVSRIHLIIHYSPLGEPERRKIWSQFFEKLEDERSDISITGRARNYVLDDPEIRDEEWNGREIRNGKTTPGPQHAPMSTQYSNELYIVLAAFQTAVALADYEFSAKENKKEHEIAQLDQKHFQKICKMALQFKGYLTSLHGADEHTRAYQMRARNDSPDE</sequence>
<evidence type="ECO:0000313" key="5">
    <source>
        <dbReference type="EMBL" id="KAK8067585.1"/>
    </source>
</evidence>
<feature type="compositionally biased region" description="Basic residues" evidence="1">
    <location>
        <begin position="213"/>
        <end position="224"/>
    </location>
</feature>
<reference evidence="5 6" key="1">
    <citation type="submission" date="2023-01" db="EMBL/GenBank/DDBJ databases">
        <title>Analysis of 21 Apiospora genomes using comparative genomics revels a genus with tremendous synthesis potential of carbohydrate active enzymes and secondary metabolites.</title>
        <authorList>
            <person name="Sorensen T."/>
        </authorList>
    </citation>
    <scope>NUCLEOTIDE SEQUENCE [LARGE SCALE GENOMIC DNA]</scope>
    <source>
        <strain evidence="5 6">CBS 83171</strain>
    </source>
</reference>
<feature type="region of interest" description="Disordered" evidence="1">
    <location>
        <begin position="505"/>
        <end position="527"/>
    </location>
</feature>
<dbReference type="SUPFAM" id="SSF52540">
    <property type="entry name" value="P-loop containing nucleoside triphosphate hydrolases"/>
    <property type="match status" value="1"/>
</dbReference>
<feature type="region of interest" description="Disordered" evidence="1">
    <location>
        <begin position="1"/>
        <end position="80"/>
    </location>
</feature>
<accession>A0ABR1V8Q6</accession>
<evidence type="ECO:0008006" key="7">
    <source>
        <dbReference type="Google" id="ProtNLM"/>
    </source>
</evidence>
<dbReference type="InterPro" id="IPR003959">
    <property type="entry name" value="ATPase_AAA_core"/>
</dbReference>
<protein>
    <recommendedName>
        <fullName evidence="7">ATPase AAA-type core domain-containing protein</fullName>
    </recommendedName>
</protein>
<name>A0ABR1V8Q6_9PEZI</name>
<evidence type="ECO:0000259" key="4">
    <source>
        <dbReference type="Pfam" id="PF23232"/>
    </source>
</evidence>
<dbReference type="Gene3D" id="3.40.50.300">
    <property type="entry name" value="P-loop containing nucleotide triphosphate hydrolases"/>
    <property type="match status" value="1"/>
</dbReference>
<evidence type="ECO:0000259" key="2">
    <source>
        <dbReference type="Pfam" id="PF00004"/>
    </source>
</evidence>